<dbReference type="EMBL" id="JAHWGI010000971">
    <property type="protein sequence ID" value="KAK3919221.1"/>
    <property type="molecule type" value="Genomic_DNA"/>
</dbReference>
<protein>
    <submittedName>
        <fullName evidence="1">Splicing factor 3B subunit 3</fullName>
    </submittedName>
</protein>
<dbReference type="AlphaFoldDB" id="A0AAE1LGD5"/>
<name>A0AAE1LGD5_9NEOP</name>
<organism evidence="1 2">
    <name type="scientific">Frankliniella fusca</name>
    <dbReference type="NCBI Taxonomy" id="407009"/>
    <lineage>
        <taxon>Eukaryota</taxon>
        <taxon>Metazoa</taxon>
        <taxon>Ecdysozoa</taxon>
        <taxon>Arthropoda</taxon>
        <taxon>Hexapoda</taxon>
        <taxon>Insecta</taxon>
        <taxon>Pterygota</taxon>
        <taxon>Neoptera</taxon>
        <taxon>Paraneoptera</taxon>
        <taxon>Thysanoptera</taxon>
        <taxon>Terebrantia</taxon>
        <taxon>Thripoidea</taxon>
        <taxon>Thripidae</taxon>
        <taxon>Frankliniella</taxon>
    </lineage>
</organism>
<gene>
    <name evidence="1" type="ORF">KUF71_008370</name>
</gene>
<reference evidence="1" key="1">
    <citation type="submission" date="2021-07" db="EMBL/GenBank/DDBJ databases">
        <authorList>
            <person name="Catto M.A."/>
            <person name="Jacobson A."/>
            <person name="Kennedy G."/>
            <person name="Labadie P."/>
            <person name="Hunt B.G."/>
            <person name="Srinivasan R."/>
        </authorList>
    </citation>
    <scope>NUCLEOTIDE SEQUENCE</scope>
    <source>
        <strain evidence="1">PL_HMW_Pooled</strain>
        <tissue evidence="1">Head</tissue>
    </source>
</reference>
<reference evidence="1" key="2">
    <citation type="journal article" date="2023" name="BMC Genomics">
        <title>Pest status, molecular evolution, and epigenetic factors derived from the genome assembly of Frankliniella fusca, a thysanopteran phytovirus vector.</title>
        <authorList>
            <person name="Catto M.A."/>
            <person name="Labadie P.E."/>
            <person name="Jacobson A.L."/>
            <person name="Kennedy G.G."/>
            <person name="Srinivasan R."/>
            <person name="Hunt B.G."/>
        </authorList>
    </citation>
    <scope>NUCLEOTIDE SEQUENCE</scope>
    <source>
        <strain evidence="1">PL_HMW_Pooled</strain>
    </source>
</reference>
<comment type="caution">
    <text evidence="1">The sequence shown here is derived from an EMBL/GenBank/DDBJ whole genome shotgun (WGS) entry which is preliminary data.</text>
</comment>
<accession>A0AAE1LGD5</accession>
<keyword evidence="2" id="KW-1185">Reference proteome</keyword>
<evidence type="ECO:0000313" key="1">
    <source>
        <dbReference type="EMBL" id="KAK3919221.1"/>
    </source>
</evidence>
<proteinExistence type="predicted"/>
<dbReference type="Proteomes" id="UP001219518">
    <property type="component" value="Unassembled WGS sequence"/>
</dbReference>
<sequence length="238" mass="27172">MRAVQSNTESKKYIKKGEEQILFENFPVQWTQQHGSSQHVHTVRRAQSVEDRDVCLTPTGDRRTGGGRRTVLAPRILRLEPCPTPGKTHWVYFHKFTSMVDERGVVFLNAVMEFLRPAKSLSMMKVILHRCREAVTSNTCEYFATWPFSTAICSFITMRGLMWSNFITKIEPEFKCPIMAANYTVSNGTLELSLGEAMVHLNIAGNVWDTEVSFFDQDKELFTCVKAAVLVNRVNIKD</sequence>
<evidence type="ECO:0000313" key="2">
    <source>
        <dbReference type="Proteomes" id="UP001219518"/>
    </source>
</evidence>